<dbReference type="AlphaFoldDB" id="A0AAP0P164"/>
<feature type="region of interest" description="Disordered" evidence="5">
    <location>
        <begin position="376"/>
        <end position="401"/>
    </location>
</feature>
<dbReference type="InterPro" id="IPR036093">
    <property type="entry name" value="NAC_dom_sf"/>
</dbReference>
<gene>
    <name evidence="7" type="ORF">Sjap_013303</name>
</gene>
<evidence type="ECO:0000256" key="4">
    <source>
        <dbReference type="ARBA" id="ARBA00023242"/>
    </source>
</evidence>
<dbReference type="PANTHER" id="PTHR31719">
    <property type="entry name" value="NAC TRANSCRIPTION FACTOR 56"/>
    <property type="match status" value="1"/>
</dbReference>
<feature type="region of interest" description="Disordered" evidence="5">
    <location>
        <begin position="212"/>
        <end position="261"/>
    </location>
</feature>
<dbReference type="GO" id="GO:0003677">
    <property type="term" value="F:DNA binding"/>
    <property type="evidence" value="ECO:0007669"/>
    <property type="project" value="UniProtKB-KW"/>
</dbReference>
<feature type="compositionally biased region" description="Polar residues" evidence="5">
    <location>
        <begin position="390"/>
        <end position="401"/>
    </location>
</feature>
<organism evidence="7 8">
    <name type="scientific">Stephania japonica</name>
    <dbReference type="NCBI Taxonomy" id="461633"/>
    <lineage>
        <taxon>Eukaryota</taxon>
        <taxon>Viridiplantae</taxon>
        <taxon>Streptophyta</taxon>
        <taxon>Embryophyta</taxon>
        <taxon>Tracheophyta</taxon>
        <taxon>Spermatophyta</taxon>
        <taxon>Magnoliopsida</taxon>
        <taxon>Ranunculales</taxon>
        <taxon>Menispermaceae</taxon>
        <taxon>Menispermoideae</taxon>
        <taxon>Cissampelideae</taxon>
        <taxon>Stephania</taxon>
    </lineage>
</organism>
<keyword evidence="8" id="KW-1185">Reference proteome</keyword>
<evidence type="ECO:0000256" key="2">
    <source>
        <dbReference type="ARBA" id="ARBA00023125"/>
    </source>
</evidence>
<evidence type="ECO:0000256" key="1">
    <source>
        <dbReference type="ARBA" id="ARBA00023015"/>
    </source>
</evidence>
<accession>A0AAP0P164</accession>
<dbReference type="PANTHER" id="PTHR31719:SF179">
    <property type="entry name" value="OS08G0148400 PROTEIN"/>
    <property type="match status" value="1"/>
</dbReference>
<reference evidence="7 8" key="1">
    <citation type="submission" date="2024-01" db="EMBL/GenBank/DDBJ databases">
        <title>Genome assemblies of Stephania.</title>
        <authorList>
            <person name="Yang L."/>
        </authorList>
    </citation>
    <scope>NUCLEOTIDE SEQUENCE [LARGE SCALE GENOMIC DNA]</scope>
    <source>
        <strain evidence="7">QJT</strain>
        <tissue evidence="7">Leaf</tissue>
    </source>
</reference>
<keyword evidence="2" id="KW-0238">DNA-binding</keyword>
<dbReference type="SUPFAM" id="SSF101941">
    <property type="entry name" value="NAC domain"/>
    <property type="match status" value="1"/>
</dbReference>
<dbReference type="GO" id="GO:0006355">
    <property type="term" value="P:regulation of DNA-templated transcription"/>
    <property type="evidence" value="ECO:0007669"/>
    <property type="project" value="InterPro"/>
</dbReference>
<feature type="domain" description="NAC" evidence="6">
    <location>
        <begin position="51"/>
        <end position="208"/>
    </location>
</feature>
<proteinExistence type="predicted"/>
<evidence type="ECO:0000313" key="8">
    <source>
        <dbReference type="Proteomes" id="UP001417504"/>
    </source>
</evidence>
<dbReference type="EMBL" id="JBBNAE010000005">
    <property type="protein sequence ID" value="KAK9123701.1"/>
    <property type="molecule type" value="Genomic_DNA"/>
</dbReference>
<feature type="compositionally biased region" description="Low complexity" evidence="5">
    <location>
        <begin position="377"/>
        <end position="389"/>
    </location>
</feature>
<protein>
    <recommendedName>
        <fullName evidence="6">NAC domain-containing protein</fullName>
    </recommendedName>
</protein>
<evidence type="ECO:0000256" key="5">
    <source>
        <dbReference type="SAM" id="MobiDB-lite"/>
    </source>
</evidence>
<keyword evidence="1" id="KW-0805">Transcription regulation</keyword>
<comment type="caution">
    <text evidence="7">The sequence shown here is derived from an EMBL/GenBank/DDBJ whole genome shotgun (WGS) entry which is preliminary data.</text>
</comment>
<evidence type="ECO:0000256" key="3">
    <source>
        <dbReference type="ARBA" id="ARBA00023163"/>
    </source>
</evidence>
<dbReference type="Proteomes" id="UP001417504">
    <property type="component" value="Unassembled WGS sequence"/>
</dbReference>
<dbReference type="PROSITE" id="PS51005">
    <property type="entry name" value="NAC"/>
    <property type="match status" value="1"/>
</dbReference>
<dbReference type="Gene3D" id="2.170.150.80">
    <property type="entry name" value="NAC domain"/>
    <property type="match status" value="1"/>
</dbReference>
<keyword evidence="4" id="KW-0539">Nucleus</keyword>
<dbReference type="Pfam" id="PF02365">
    <property type="entry name" value="NAM"/>
    <property type="match status" value="1"/>
</dbReference>
<evidence type="ECO:0000259" key="6">
    <source>
        <dbReference type="PROSITE" id="PS51005"/>
    </source>
</evidence>
<name>A0AAP0P164_9MAGN</name>
<dbReference type="InterPro" id="IPR003441">
    <property type="entry name" value="NAC-dom"/>
</dbReference>
<evidence type="ECO:0000313" key="7">
    <source>
        <dbReference type="EMBL" id="KAK9123701.1"/>
    </source>
</evidence>
<keyword evidence="3" id="KW-0804">Transcription</keyword>
<sequence>MVKDDHQQCDIAINCHYNRNEVNNTVCERCRNGFPFPVPALNRDIEYIRSFPVGYRFKPSELELIHHYLLNKICNNALPPNKIIEHDVYLLHPAKLTEKYQVYGEVDKEWYFFTPRERRYKNGDRPNRNVAELGFWKATGLDKKIRETGPSGTRLLGTKKALVFYEGKQSKENKKTNWTMHEYTVLDIERPKHTKRLDNWVLCKIYKKKKKKSLSRSSSSNSNHPNGGHLDNVGHEDAEDELSNNDGEPSHDGELANGELANDGDELATNCELANNGELTKSELANNGELTNSELVGNELATYDDLSDYCNYLATGEFELLQDDEVNWLFYEDTSDLDLSKCTNINNDLGPDEHQPQQQRLMSLPEQINSDVHNMQEHQQQQLNYQRNQSIDGTQADLTDY</sequence>